<feature type="non-terminal residue" evidence="1">
    <location>
        <position position="1"/>
    </location>
</feature>
<protein>
    <submittedName>
        <fullName evidence="1">Uncharacterized protein</fullName>
    </submittedName>
</protein>
<accession>A0A0B6YVW5</accession>
<feature type="non-terminal residue" evidence="1">
    <location>
        <position position="132"/>
    </location>
</feature>
<name>A0A0B6YVW5_9EUPU</name>
<proteinExistence type="predicted"/>
<dbReference type="AlphaFoldDB" id="A0A0B6YVW5"/>
<reference evidence="1" key="1">
    <citation type="submission" date="2014-12" db="EMBL/GenBank/DDBJ databases">
        <title>Insight into the proteome of Arion vulgaris.</title>
        <authorList>
            <person name="Aradska J."/>
            <person name="Bulat T."/>
            <person name="Smidak R."/>
            <person name="Sarate P."/>
            <person name="Gangsoo J."/>
            <person name="Sialana F."/>
            <person name="Bilban M."/>
            <person name="Lubec G."/>
        </authorList>
    </citation>
    <scope>NUCLEOTIDE SEQUENCE</scope>
    <source>
        <tissue evidence="1">Skin</tissue>
    </source>
</reference>
<gene>
    <name evidence="1" type="primary">ORF37791</name>
</gene>
<evidence type="ECO:0000313" key="1">
    <source>
        <dbReference type="EMBL" id="CEK59896.1"/>
    </source>
</evidence>
<organism evidence="1">
    <name type="scientific">Arion vulgaris</name>
    <dbReference type="NCBI Taxonomy" id="1028688"/>
    <lineage>
        <taxon>Eukaryota</taxon>
        <taxon>Metazoa</taxon>
        <taxon>Spiralia</taxon>
        <taxon>Lophotrochozoa</taxon>
        <taxon>Mollusca</taxon>
        <taxon>Gastropoda</taxon>
        <taxon>Heterobranchia</taxon>
        <taxon>Euthyneura</taxon>
        <taxon>Panpulmonata</taxon>
        <taxon>Eupulmonata</taxon>
        <taxon>Stylommatophora</taxon>
        <taxon>Helicina</taxon>
        <taxon>Arionoidea</taxon>
        <taxon>Arionidae</taxon>
        <taxon>Arion</taxon>
    </lineage>
</organism>
<dbReference type="EMBL" id="HACG01013031">
    <property type="protein sequence ID" value="CEK59896.1"/>
    <property type="molecule type" value="Transcribed_RNA"/>
</dbReference>
<sequence length="132" mass="14749">CADEQHPLVVFQGIFLKFVIFPELHAEVQLTFFGENDPGNVKVVTMLSELNIDNVQIVIQRDLTEDKLGVINALLPYSQTNDFDELPLLQKLKQLGGVDCLVQQALLCLHASLASRPLSRHTFQVRGGLSHE</sequence>